<comment type="caution">
    <text evidence="2">The sequence shown here is derived from an EMBL/GenBank/DDBJ whole genome shotgun (WGS) entry which is preliminary data.</text>
</comment>
<dbReference type="EMBL" id="ARZX01000009">
    <property type="protein sequence ID" value="EWH13587.1"/>
    <property type="molecule type" value="Genomic_DNA"/>
</dbReference>
<keyword evidence="3" id="KW-1185">Reference proteome</keyword>
<keyword evidence="1" id="KW-0812">Transmembrane</keyword>
<evidence type="ECO:0000256" key="1">
    <source>
        <dbReference type="SAM" id="Phobius"/>
    </source>
</evidence>
<evidence type="ECO:0000313" key="3">
    <source>
        <dbReference type="Proteomes" id="UP000019275"/>
    </source>
</evidence>
<accession>A0ABN0RNQ1</accession>
<dbReference type="Proteomes" id="UP000019275">
    <property type="component" value="Unassembled WGS sequence"/>
</dbReference>
<sequence>MKNLRNSFTEDDFPKKELPVTHKDEFLEKLGNMPSAKKYNYRFMKIAAVFVLLVGLAFVFVQQNATDDDEEVNAVQITKELKKVETEYLANINTEWKNFLAVATDEKLIRRYKQKLTQLDADYKQISKEFKADKNNLFVVEDLIRNLQTRLSLLKDIQEHIKILNAKKDQNETTI</sequence>
<evidence type="ECO:0000313" key="2">
    <source>
        <dbReference type="EMBL" id="EWH13587.1"/>
    </source>
</evidence>
<keyword evidence="1" id="KW-0472">Membrane</keyword>
<dbReference type="RefSeq" id="WP_034645058.1">
    <property type="nucleotide sequence ID" value="NZ_ARZX01000009.1"/>
</dbReference>
<reference evidence="2 3" key="1">
    <citation type="journal article" date="2014" name="Genome Announc.">
        <title>Draft Genome Sequence of the Carrageenan-Degrading Bacterium Cellulophaga sp. Strain KL-A, Isolated from Decaying Marine Algae.</title>
        <authorList>
            <person name="Shan D."/>
            <person name="Ying J."/>
            <person name="Li X."/>
            <person name="Gao Z."/>
            <person name="Wei G."/>
            <person name="Shao Z."/>
        </authorList>
    </citation>
    <scope>NUCLEOTIDE SEQUENCE [LARGE SCALE GENOMIC DNA]</scope>
    <source>
        <strain evidence="2 3">KL-A</strain>
    </source>
</reference>
<organism evidence="2 3">
    <name type="scientific">Cellulophaga geojensis KL-A</name>
    <dbReference type="NCBI Taxonomy" id="1328323"/>
    <lineage>
        <taxon>Bacteria</taxon>
        <taxon>Pseudomonadati</taxon>
        <taxon>Bacteroidota</taxon>
        <taxon>Flavobacteriia</taxon>
        <taxon>Flavobacteriales</taxon>
        <taxon>Flavobacteriaceae</taxon>
        <taxon>Cellulophaga</taxon>
    </lineage>
</organism>
<proteinExistence type="predicted"/>
<protein>
    <submittedName>
        <fullName evidence="2">Uncharacterized protein</fullName>
    </submittedName>
</protein>
<gene>
    <name evidence="2" type="ORF">KLA_08490</name>
</gene>
<keyword evidence="1" id="KW-1133">Transmembrane helix</keyword>
<feature type="transmembrane region" description="Helical" evidence="1">
    <location>
        <begin position="43"/>
        <end position="61"/>
    </location>
</feature>
<name>A0ABN0RNQ1_9FLAO</name>